<feature type="signal peptide" evidence="12">
    <location>
        <begin position="1"/>
        <end position="17"/>
    </location>
</feature>
<gene>
    <name evidence="17" type="primary">LOC103364719</name>
</gene>
<evidence type="ECO:0000256" key="11">
    <source>
        <dbReference type="SAM" id="Phobius"/>
    </source>
</evidence>
<reference evidence="17" key="1">
    <citation type="submission" date="2025-08" db="UniProtKB">
        <authorList>
            <consortium name="RefSeq"/>
        </authorList>
    </citation>
    <scope>IDENTIFICATION</scope>
</reference>
<dbReference type="CDD" id="cd08760">
    <property type="entry name" value="Cyt_b561_FRRS1_like"/>
    <property type="match status" value="1"/>
</dbReference>
<evidence type="ECO:0000259" key="15">
    <source>
        <dbReference type="PROSITE" id="PS51019"/>
    </source>
</evidence>
<feature type="transmembrane region" description="Helical" evidence="11">
    <location>
        <begin position="358"/>
        <end position="377"/>
    </location>
</feature>
<dbReference type="Gene3D" id="1.20.120.1770">
    <property type="match status" value="1"/>
</dbReference>
<protein>
    <submittedName>
        <fullName evidence="17">Ferric-chelate reductase 1</fullName>
    </submittedName>
</protein>
<dbReference type="PROSITE" id="PS50939">
    <property type="entry name" value="CYTOCHROME_B561"/>
    <property type="match status" value="1"/>
</dbReference>
<evidence type="ECO:0000259" key="13">
    <source>
        <dbReference type="PROSITE" id="PS50836"/>
    </source>
</evidence>
<feature type="chain" id="PRO_5041279245" evidence="12">
    <location>
        <begin position="18"/>
        <end position="565"/>
    </location>
</feature>
<proteinExistence type="inferred from homology"/>
<dbReference type="SMART" id="SM00664">
    <property type="entry name" value="DoH"/>
    <property type="match status" value="1"/>
</dbReference>
<dbReference type="PROSITE" id="PS51019">
    <property type="entry name" value="REELIN"/>
    <property type="match status" value="1"/>
</dbReference>
<feature type="transmembrane region" description="Helical" evidence="11">
    <location>
        <begin position="462"/>
        <end position="483"/>
    </location>
</feature>
<keyword evidence="16" id="KW-1185">Reference proteome</keyword>
<dbReference type="SMART" id="SM00665">
    <property type="entry name" value="B561"/>
    <property type="match status" value="1"/>
</dbReference>
<evidence type="ECO:0000256" key="9">
    <source>
        <dbReference type="ARBA" id="ARBA00023136"/>
    </source>
</evidence>
<keyword evidence="7 11" id="KW-1133">Transmembrane helix</keyword>
<comment type="subcellular location">
    <subcellularLocation>
        <location evidence="2">Membrane</location>
        <topology evidence="2">Multi-pass membrane protein</topology>
    </subcellularLocation>
</comment>
<keyword evidence="6" id="KW-0249">Electron transport</keyword>
<keyword evidence="4" id="KW-0813">Transport</keyword>
<evidence type="ECO:0000259" key="14">
    <source>
        <dbReference type="PROSITE" id="PS50939"/>
    </source>
</evidence>
<sequence length="565" mass="60924">MDLVLLLLVFVAPVVQCYSSGLVMDSCDDMQPHHNGLRPQTGPSPFTVTTEHNSYGLGKEVKVQLQAPASTPFTGFLLQAREVGRRSPVGSFATAAEATRLLTCSQIPASAVSHRSKSATTSIQVRWRSEASGDMKAVQFHASFVQSYMTFWVDVTSPTLTFTNESNGSTGPPTTSTISRADCGVTKACFSQPSNCDPAASADCYFLSAMMLPASGGAVRYEMSGPSNGYISFGFSDDQMMGDDDIYICGISSSGLVRLQHAFSTGRTTPQALPLGNVSEVKASMQDSVISCSFTSMNTVSTQRTSGFNKTYHLMFAHGPSDNGQIQLHTGTFTSTDKVDISKPGLVRKAGLPHIIKAHGALMLIAWMTTGSLGMMAARYLRGVGKNQKVCGKEVWFVVHVAVMSVTVAATITAFILSFSYVKEWSEGVHPVLGCLVLILSTLQPILALLRCGPQHPLRSLFYWSHALNGLAMKAISVAAIFTGLKLVDSTDDRWLIKVMGGFLGWEVLFCILLEVHLKWKVNSQDSPTPRLESRMITVDVVLMALFFLGNLSVLVALLVGIGKL</sequence>
<dbReference type="InterPro" id="IPR051237">
    <property type="entry name" value="Ferric-chelate_Red/DefProt"/>
</dbReference>
<dbReference type="InterPro" id="IPR002861">
    <property type="entry name" value="Reeler_dom"/>
</dbReference>
<dbReference type="InterPro" id="IPR006593">
    <property type="entry name" value="Cyt_b561/ferric_Rdtase_TM"/>
</dbReference>
<feature type="transmembrane region" description="Helical" evidence="11">
    <location>
        <begin position="428"/>
        <end position="450"/>
    </location>
</feature>
<evidence type="ECO:0000256" key="10">
    <source>
        <dbReference type="ARBA" id="ARBA00023180"/>
    </source>
</evidence>
<feature type="domain" description="Cytochrome b561" evidence="14">
    <location>
        <begin position="323"/>
        <end position="523"/>
    </location>
</feature>
<name>A0A9Y4KAK9_9TELE</name>
<comment type="similarity">
    <text evidence="3">Belongs to the FRRS1 family.</text>
</comment>
<feature type="transmembrane region" description="Helical" evidence="11">
    <location>
        <begin position="397"/>
        <end position="422"/>
    </location>
</feature>
<dbReference type="FunFam" id="2.60.40.4060:FF:000003">
    <property type="entry name" value="Ferric chelate reductase 1"/>
    <property type="match status" value="1"/>
</dbReference>
<dbReference type="PANTHER" id="PTHR45828:SF44">
    <property type="entry name" value="FERRIC-CHELATE REDUCTASE 1-RELATED"/>
    <property type="match status" value="1"/>
</dbReference>
<dbReference type="GO" id="GO:0016020">
    <property type="term" value="C:membrane"/>
    <property type="evidence" value="ECO:0007669"/>
    <property type="project" value="UniProtKB-SubCell"/>
</dbReference>
<feature type="domain" description="Reelin" evidence="15">
    <location>
        <begin position="12"/>
        <end position="177"/>
    </location>
</feature>
<keyword evidence="8" id="KW-0408">Iron</keyword>
<dbReference type="GeneID" id="103364719"/>
<evidence type="ECO:0000256" key="5">
    <source>
        <dbReference type="ARBA" id="ARBA00022692"/>
    </source>
</evidence>
<dbReference type="CDD" id="cd09628">
    <property type="entry name" value="DOMON_SDR_2_like"/>
    <property type="match status" value="1"/>
</dbReference>
<accession>A0A9Y4KAK9</accession>
<dbReference type="InterPro" id="IPR005018">
    <property type="entry name" value="DOMON_domain"/>
</dbReference>
<organism evidence="16 17">
    <name type="scientific">Stegastes partitus</name>
    <name type="common">bicolor damselfish</name>
    <dbReference type="NCBI Taxonomy" id="144197"/>
    <lineage>
        <taxon>Eukaryota</taxon>
        <taxon>Metazoa</taxon>
        <taxon>Chordata</taxon>
        <taxon>Craniata</taxon>
        <taxon>Vertebrata</taxon>
        <taxon>Euteleostomi</taxon>
        <taxon>Actinopterygii</taxon>
        <taxon>Neopterygii</taxon>
        <taxon>Teleostei</taxon>
        <taxon>Neoteleostei</taxon>
        <taxon>Acanthomorphata</taxon>
        <taxon>Ovalentaria</taxon>
        <taxon>Pomacentridae</taxon>
        <taxon>Stegastes</taxon>
    </lineage>
</organism>
<dbReference type="RefSeq" id="XP_008290164.1">
    <property type="nucleotide sequence ID" value="XM_008291942.1"/>
</dbReference>
<evidence type="ECO:0000256" key="6">
    <source>
        <dbReference type="ARBA" id="ARBA00022982"/>
    </source>
</evidence>
<comment type="cofactor">
    <cofactor evidence="1">
        <name>heme b</name>
        <dbReference type="ChEBI" id="CHEBI:60344"/>
    </cofactor>
</comment>
<dbReference type="AlphaFoldDB" id="A0A9Y4KAK9"/>
<dbReference type="Gene3D" id="2.60.40.4060">
    <property type="entry name" value="Reeler domain"/>
    <property type="match status" value="1"/>
</dbReference>
<dbReference type="InterPro" id="IPR042307">
    <property type="entry name" value="Reeler_sf"/>
</dbReference>
<dbReference type="PANTHER" id="PTHR45828">
    <property type="entry name" value="CYTOCHROME B561/FERRIC REDUCTASE TRANSMEMBRANE"/>
    <property type="match status" value="1"/>
</dbReference>
<evidence type="ECO:0000256" key="3">
    <source>
        <dbReference type="ARBA" id="ARBA00009195"/>
    </source>
</evidence>
<evidence type="ECO:0000256" key="8">
    <source>
        <dbReference type="ARBA" id="ARBA00023004"/>
    </source>
</evidence>
<evidence type="ECO:0000313" key="16">
    <source>
        <dbReference type="Proteomes" id="UP000694891"/>
    </source>
</evidence>
<evidence type="ECO:0000256" key="2">
    <source>
        <dbReference type="ARBA" id="ARBA00004141"/>
    </source>
</evidence>
<evidence type="ECO:0000256" key="1">
    <source>
        <dbReference type="ARBA" id="ARBA00001970"/>
    </source>
</evidence>
<evidence type="ECO:0000256" key="4">
    <source>
        <dbReference type="ARBA" id="ARBA00022448"/>
    </source>
</evidence>
<dbReference type="PROSITE" id="PS50836">
    <property type="entry name" value="DOMON"/>
    <property type="match status" value="1"/>
</dbReference>
<evidence type="ECO:0000256" key="7">
    <source>
        <dbReference type="ARBA" id="ARBA00022989"/>
    </source>
</evidence>
<keyword evidence="10" id="KW-0325">Glycoprotein</keyword>
<keyword evidence="9 11" id="KW-0472">Membrane</keyword>
<feature type="domain" description="DOMON" evidence="13">
    <location>
        <begin position="203"/>
        <end position="319"/>
    </location>
</feature>
<dbReference type="Pfam" id="PF02014">
    <property type="entry name" value="Reeler"/>
    <property type="match status" value="1"/>
</dbReference>
<feature type="transmembrane region" description="Helical" evidence="11">
    <location>
        <begin position="495"/>
        <end position="516"/>
    </location>
</feature>
<feature type="transmembrane region" description="Helical" evidence="11">
    <location>
        <begin position="537"/>
        <end position="562"/>
    </location>
</feature>
<evidence type="ECO:0000313" key="17">
    <source>
        <dbReference type="RefSeq" id="XP_008290164.1"/>
    </source>
</evidence>
<dbReference type="Pfam" id="PF03351">
    <property type="entry name" value="DOMON"/>
    <property type="match status" value="1"/>
</dbReference>
<dbReference type="CDD" id="cd08544">
    <property type="entry name" value="Reeler"/>
    <property type="match status" value="1"/>
</dbReference>
<keyword evidence="5 11" id="KW-0812">Transmembrane</keyword>
<dbReference type="Proteomes" id="UP000694891">
    <property type="component" value="Unplaced"/>
</dbReference>
<keyword evidence="12" id="KW-0732">Signal</keyword>
<evidence type="ECO:0000256" key="12">
    <source>
        <dbReference type="SAM" id="SignalP"/>
    </source>
</evidence>